<evidence type="ECO:0000256" key="3">
    <source>
        <dbReference type="ARBA" id="ARBA00023163"/>
    </source>
</evidence>
<evidence type="ECO:0000256" key="4">
    <source>
        <dbReference type="ARBA" id="ARBA00023242"/>
    </source>
</evidence>
<dbReference type="AlphaFoldDB" id="A0A0F7TWP9"/>
<organism evidence="7 8">
    <name type="scientific">Penicillium brasilianum</name>
    <dbReference type="NCBI Taxonomy" id="104259"/>
    <lineage>
        <taxon>Eukaryota</taxon>
        <taxon>Fungi</taxon>
        <taxon>Dikarya</taxon>
        <taxon>Ascomycota</taxon>
        <taxon>Pezizomycotina</taxon>
        <taxon>Eurotiomycetes</taxon>
        <taxon>Eurotiomycetidae</taxon>
        <taxon>Eurotiales</taxon>
        <taxon>Aspergillaceae</taxon>
        <taxon>Penicillium</taxon>
    </lineage>
</organism>
<feature type="region of interest" description="Disordered" evidence="5">
    <location>
        <begin position="42"/>
        <end position="74"/>
    </location>
</feature>
<keyword evidence="1" id="KW-0805">Transcription regulation</keyword>
<dbReference type="PROSITE" id="PS50048">
    <property type="entry name" value="ZN2_CY6_FUNGAL_2"/>
    <property type="match status" value="1"/>
</dbReference>
<dbReference type="GO" id="GO:0008270">
    <property type="term" value="F:zinc ion binding"/>
    <property type="evidence" value="ECO:0007669"/>
    <property type="project" value="InterPro"/>
</dbReference>
<dbReference type="Pfam" id="PF00172">
    <property type="entry name" value="Zn_clus"/>
    <property type="match status" value="1"/>
</dbReference>
<evidence type="ECO:0000313" key="8">
    <source>
        <dbReference type="Proteomes" id="UP000042958"/>
    </source>
</evidence>
<feature type="domain" description="Zn(2)-C6 fungal-type" evidence="6">
    <location>
        <begin position="10"/>
        <end position="40"/>
    </location>
</feature>
<accession>A0A0F7TWP9</accession>
<protein>
    <recommendedName>
        <fullName evidence="6">Zn(2)-C6 fungal-type domain-containing protein</fullName>
    </recommendedName>
</protein>
<dbReference type="GO" id="GO:0000981">
    <property type="term" value="F:DNA-binding transcription factor activity, RNA polymerase II-specific"/>
    <property type="evidence" value="ECO:0007669"/>
    <property type="project" value="InterPro"/>
</dbReference>
<dbReference type="Gene3D" id="4.10.240.10">
    <property type="entry name" value="Zn(2)-C6 fungal-type DNA-binding domain"/>
    <property type="match status" value="1"/>
</dbReference>
<dbReference type="GO" id="GO:0003677">
    <property type="term" value="F:DNA binding"/>
    <property type="evidence" value="ECO:0007669"/>
    <property type="project" value="UniProtKB-KW"/>
</dbReference>
<dbReference type="EMBL" id="CDHK01000010">
    <property type="protein sequence ID" value="CEJ61089.1"/>
    <property type="molecule type" value="Genomic_DNA"/>
</dbReference>
<name>A0A0F7TWP9_PENBI</name>
<gene>
    <name evidence="7" type="ORF">PMG11_09632</name>
</gene>
<keyword evidence="2" id="KW-0238">DNA-binding</keyword>
<dbReference type="OrthoDB" id="4356994at2759"/>
<dbReference type="InterPro" id="IPR036864">
    <property type="entry name" value="Zn2-C6_fun-type_DNA-bd_sf"/>
</dbReference>
<keyword evidence="8" id="KW-1185">Reference proteome</keyword>
<dbReference type="CDD" id="cd00067">
    <property type="entry name" value="GAL4"/>
    <property type="match status" value="1"/>
</dbReference>
<dbReference type="SMART" id="SM00066">
    <property type="entry name" value="GAL4"/>
    <property type="match status" value="1"/>
</dbReference>
<evidence type="ECO:0000313" key="7">
    <source>
        <dbReference type="EMBL" id="CEJ61089.1"/>
    </source>
</evidence>
<sequence>MDTTRQERKSCEACRARKLRCSGEKTGCSRCRGLSLPCRFKDKGAPGRPRKRVRQESQIRNSPSREERTLFSSSSNFSTAIPQMDLLSPDGVSSLMGTADFDSLSCTIPGICGLDSLRWEMLDNGDLPMPIESWQTLRQDGLHDPRIPLTATDAYVSPVSFSQSCKCDEEVSTIVRTLSRAEMSHEVVQTLRAGISLAERLLTCSACYDTSKPPRVTVQNVLLIGHLMFEVTASYQKYVRWLNKHCSELDDKNESETVYLDSGLGIPSGLGLQISGEKFLDVVMQGLQSDSQSLVVLGKCFEQRQRKRHMAGHEACPNPEGRCRRKEFGDSHDPLDVCPHDPIGRKLVPCFRIVDEVQAMIKQVTDVVR</sequence>
<dbReference type="PROSITE" id="PS00463">
    <property type="entry name" value="ZN2_CY6_FUNGAL_1"/>
    <property type="match status" value="1"/>
</dbReference>
<evidence type="ECO:0000256" key="1">
    <source>
        <dbReference type="ARBA" id="ARBA00023015"/>
    </source>
</evidence>
<reference evidence="8" key="1">
    <citation type="journal article" date="2015" name="Genome Announc.">
        <title>Draft genome sequence of the fungus Penicillium brasilianum MG11.</title>
        <authorList>
            <person name="Horn F."/>
            <person name="Linde J."/>
            <person name="Mattern D.J."/>
            <person name="Walther G."/>
            <person name="Guthke R."/>
            <person name="Brakhage A.A."/>
            <person name="Valiante V."/>
        </authorList>
    </citation>
    <scope>NUCLEOTIDE SEQUENCE [LARGE SCALE GENOMIC DNA]</scope>
    <source>
        <strain evidence="8">MG11</strain>
    </source>
</reference>
<evidence type="ECO:0000256" key="5">
    <source>
        <dbReference type="SAM" id="MobiDB-lite"/>
    </source>
</evidence>
<proteinExistence type="predicted"/>
<keyword evidence="4" id="KW-0539">Nucleus</keyword>
<evidence type="ECO:0000256" key="2">
    <source>
        <dbReference type="ARBA" id="ARBA00023125"/>
    </source>
</evidence>
<dbReference type="InterPro" id="IPR001138">
    <property type="entry name" value="Zn2Cys6_DnaBD"/>
</dbReference>
<evidence type="ECO:0000259" key="6">
    <source>
        <dbReference type="PROSITE" id="PS50048"/>
    </source>
</evidence>
<dbReference type="SUPFAM" id="SSF57701">
    <property type="entry name" value="Zn2/Cys6 DNA-binding domain"/>
    <property type="match status" value="1"/>
</dbReference>
<keyword evidence="3" id="KW-0804">Transcription</keyword>
<dbReference type="Proteomes" id="UP000042958">
    <property type="component" value="Unassembled WGS sequence"/>
</dbReference>